<evidence type="ECO:0000313" key="3">
    <source>
        <dbReference type="EMBL" id="EHL10630.1"/>
    </source>
</evidence>
<dbReference type="RefSeq" id="WP_009525080.1">
    <property type="nucleotide sequence ID" value="NZ_JBQMYZ010000016.1"/>
</dbReference>
<evidence type="ECO:0000313" key="4">
    <source>
        <dbReference type="Proteomes" id="UP000006437"/>
    </source>
</evidence>
<name>G9X388_9FIRM</name>
<dbReference type="Proteomes" id="UP000006437">
    <property type="component" value="Unassembled WGS sequence"/>
</dbReference>
<proteinExistence type="predicted"/>
<keyword evidence="2" id="KW-0732">Signal</keyword>
<organism evidence="3 4">
    <name type="scientific">Peptoanaerobacter stomatis</name>
    <dbReference type="NCBI Taxonomy" id="796937"/>
    <lineage>
        <taxon>Bacteria</taxon>
        <taxon>Bacillati</taxon>
        <taxon>Bacillota</taxon>
        <taxon>Clostridia</taxon>
        <taxon>Peptostreptococcales</taxon>
        <taxon>Filifactoraceae</taxon>
        <taxon>Peptoanaerobacter</taxon>
    </lineage>
</organism>
<evidence type="ECO:0008006" key="5">
    <source>
        <dbReference type="Google" id="ProtNLM"/>
    </source>
</evidence>
<accession>G9X388</accession>
<sequence length="230" mass="24985">MKRKLLGFMLIGLMAFSLAACTSQDKPKGDDAGKKTETSQTENTKENEKEDAQDSLSELPQIAQMGTITSDDASGNQIGIEVKGATEKDTQEIVLNVDENTPVVDAQTGMKVERSQLTKGTEVFAWVSNAFTASMPPQTTAYVILINVKDGVLPNYLEVDNIEKGESETILSDKPGAKWSVDNNLVPISLKDGKETTFDSIQKDSKCLVWPSNEQGKDGAIKVDKLLVLN</sequence>
<dbReference type="BioCyc" id="EBAC796937-HMP:GMGH-847-MONOMER"/>
<feature type="region of interest" description="Disordered" evidence="1">
    <location>
        <begin position="23"/>
        <end position="55"/>
    </location>
</feature>
<evidence type="ECO:0000256" key="2">
    <source>
        <dbReference type="SAM" id="SignalP"/>
    </source>
</evidence>
<feature type="chain" id="PRO_5038475752" description="Lipoprotein" evidence="2">
    <location>
        <begin position="20"/>
        <end position="230"/>
    </location>
</feature>
<dbReference type="HOGENOM" id="CLU_102499_0_0_9"/>
<comment type="caution">
    <text evidence="3">The sequence shown here is derived from an EMBL/GenBank/DDBJ whole genome shotgun (WGS) entry which is preliminary data.</text>
</comment>
<protein>
    <recommendedName>
        <fullName evidence="5">Lipoprotein</fullName>
    </recommendedName>
</protein>
<gene>
    <name evidence="3" type="ORF">HMPREF9629_00845</name>
</gene>
<feature type="signal peptide" evidence="2">
    <location>
        <begin position="1"/>
        <end position="19"/>
    </location>
</feature>
<dbReference type="AlphaFoldDB" id="G9X388"/>
<dbReference type="PROSITE" id="PS51257">
    <property type="entry name" value="PROKAR_LIPOPROTEIN"/>
    <property type="match status" value="1"/>
</dbReference>
<dbReference type="EMBL" id="AFZE01000057">
    <property type="protein sequence ID" value="EHL10630.1"/>
    <property type="molecule type" value="Genomic_DNA"/>
</dbReference>
<reference evidence="3 4" key="1">
    <citation type="submission" date="2011-08" db="EMBL/GenBank/DDBJ databases">
        <title>The Genome Sequence of Eubacteriaceae bacterium ACC19a.</title>
        <authorList>
            <consortium name="The Broad Institute Genome Sequencing Platform"/>
            <person name="Earl A."/>
            <person name="Ward D."/>
            <person name="Feldgarden M."/>
            <person name="Gevers D."/>
            <person name="Sizova M."/>
            <person name="Hazen A."/>
            <person name="Epstein S."/>
            <person name="Young S.K."/>
            <person name="Zeng Q."/>
            <person name="Gargeya S."/>
            <person name="Fitzgerald M."/>
            <person name="Haas B."/>
            <person name="Abouelleil A."/>
            <person name="Alvarado L."/>
            <person name="Arachchi H.M."/>
            <person name="Berlin A."/>
            <person name="Brown A."/>
            <person name="Chapman S.B."/>
            <person name="Chen Z."/>
            <person name="Dunbar C."/>
            <person name="Freedman E."/>
            <person name="Gearin G."/>
            <person name="Gellesch M."/>
            <person name="Goldberg J."/>
            <person name="Griggs A."/>
            <person name="Gujja S."/>
            <person name="Heiman D."/>
            <person name="Howarth C."/>
            <person name="Larson L."/>
            <person name="Lui A."/>
            <person name="MacDonald P.J.P."/>
            <person name="Montmayeur A."/>
            <person name="Murphy C."/>
            <person name="Neiman D."/>
            <person name="Pearson M."/>
            <person name="Priest M."/>
            <person name="Roberts A."/>
            <person name="Saif S."/>
            <person name="Shea T."/>
            <person name="Shenoy N."/>
            <person name="Sisk P."/>
            <person name="Stolte C."/>
            <person name="Sykes S."/>
            <person name="Wortman J."/>
            <person name="Nusbaum C."/>
            <person name="Birren B."/>
        </authorList>
    </citation>
    <scope>NUCLEOTIDE SEQUENCE [LARGE SCALE GENOMIC DNA]</scope>
    <source>
        <strain evidence="3 4">ACC19a</strain>
    </source>
</reference>
<evidence type="ECO:0000256" key="1">
    <source>
        <dbReference type="SAM" id="MobiDB-lite"/>
    </source>
</evidence>
<feature type="compositionally biased region" description="Basic and acidic residues" evidence="1">
    <location>
        <begin position="25"/>
        <end position="52"/>
    </location>
</feature>